<protein>
    <submittedName>
        <fullName evidence="2">Uncharacterized protein</fullName>
    </submittedName>
</protein>
<dbReference type="EMBL" id="AEYP01113353">
    <property type="status" value="NOT_ANNOTATED_CDS"/>
    <property type="molecule type" value="Genomic_DNA"/>
</dbReference>
<feature type="region of interest" description="Disordered" evidence="1">
    <location>
        <begin position="1"/>
        <end position="25"/>
    </location>
</feature>
<dbReference type="InParanoid" id="M3Z5J9"/>
<name>M3Z5J9_MUSPF</name>
<feature type="region of interest" description="Disordered" evidence="1">
    <location>
        <begin position="347"/>
        <end position="382"/>
    </location>
</feature>
<sequence>PLLRLPRGPGRVGEDGEAHLEQGRGRGDQLFGLARKRGLQDAQLPPVQVLLPRRVLQPHHPHLVGLQQHPPALARRPPRPARRHLAEVDGVVAAHHGDDLQVPQPGLGLGGVHGPGGAQLQHHGLPRGQVHLEKALPRGREARPVRAGGGPLESPGQALHPVRVLGPQAQGGRVLRLQLGGHEVVVRAGLLGPRRGWRRGPRPPARRTPLGGVALALPPAEPRARGPALLRARRLVLRQLGVPVLVLPVVQLQQVSEFQEGGLEAREADPRLRPVLQLIQPGRVEVGHALGPVPRADRGAHGRAGGGRGSSCGCVGWARCNRDPQRSGTSGFRKILQLPRRRYSLGGCKGQATEVGGPPGRRGGTVTGRGRREGPGQGGATG</sequence>
<evidence type="ECO:0000313" key="2">
    <source>
        <dbReference type="Ensembl" id="ENSMPUP00000018861.1"/>
    </source>
</evidence>
<feature type="compositionally biased region" description="Gly residues" evidence="1">
    <location>
        <begin position="357"/>
        <end position="367"/>
    </location>
</feature>
<proteinExistence type="predicted"/>
<organism evidence="2">
    <name type="scientific">Mustela putorius furo</name>
    <name type="common">European domestic ferret</name>
    <name type="synonym">Mustela furo</name>
    <dbReference type="NCBI Taxonomy" id="9669"/>
    <lineage>
        <taxon>Eukaryota</taxon>
        <taxon>Metazoa</taxon>
        <taxon>Chordata</taxon>
        <taxon>Craniata</taxon>
        <taxon>Vertebrata</taxon>
        <taxon>Euteleostomi</taxon>
        <taxon>Mammalia</taxon>
        <taxon>Eutheria</taxon>
        <taxon>Laurasiatheria</taxon>
        <taxon>Carnivora</taxon>
        <taxon>Caniformia</taxon>
        <taxon>Musteloidea</taxon>
        <taxon>Mustelidae</taxon>
        <taxon>Mustelinae</taxon>
        <taxon>Mustela</taxon>
    </lineage>
</organism>
<accession>M3Z5J9</accession>
<evidence type="ECO:0000256" key="1">
    <source>
        <dbReference type="SAM" id="MobiDB-lite"/>
    </source>
</evidence>
<dbReference type="AlphaFoldDB" id="M3Z5J9"/>
<feature type="compositionally biased region" description="Basic and acidic residues" evidence="1">
    <location>
        <begin position="12"/>
        <end position="25"/>
    </location>
</feature>
<dbReference type="HOGENOM" id="CLU_724716_0_0_1"/>
<reference evidence="2" key="1">
    <citation type="submission" date="2024-06" db="UniProtKB">
        <authorList>
            <consortium name="Ensembl"/>
        </authorList>
    </citation>
    <scope>IDENTIFICATION</scope>
</reference>
<dbReference type="Ensembl" id="ENSMPUT00000019133.1">
    <property type="protein sequence ID" value="ENSMPUP00000018861.1"/>
    <property type="gene ID" value="ENSMPUG00000018981.1"/>
</dbReference>